<evidence type="ECO:0000313" key="2">
    <source>
        <dbReference type="EMBL" id="RYM05992.1"/>
    </source>
</evidence>
<name>A0A8G1ZCE6_9SPHN</name>
<evidence type="ECO:0000259" key="1">
    <source>
        <dbReference type="Pfam" id="PF08450"/>
    </source>
</evidence>
<protein>
    <recommendedName>
        <fullName evidence="1">SMP-30/Gluconolactonase/LRE-like region domain-containing protein</fullName>
    </recommendedName>
</protein>
<dbReference type="Proteomes" id="UP000291572">
    <property type="component" value="Unassembled WGS sequence"/>
</dbReference>
<accession>A0A8G1ZCE6</accession>
<gene>
    <name evidence="2" type="ORF">EWH12_20640</name>
</gene>
<dbReference type="Gene3D" id="2.120.10.30">
    <property type="entry name" value="TolB, C-terminal domain"/>
    <property type="match status" value="1"/>
</dbReference>
<dbReference type="InterPro" id="IPR013658">
    <property type="entry name" value="SGL"/>
</dbReference>
<sequence>MPASDIAVIPATPTATHDGAATVLSINWWNNGEFKDQIDPATYQFTTLVEMFARDMARRDARDYVPSDGSVVLPAWRVLAQGPADHRGLRFSDSLDSYGFIQGRPGERVYVANGQVFVYAATGKEIGRIDVPERPLQIPFGGPDRRTLFILSHHGVYVVKLDMEGAADNRFVLACPTPRVPHGAALSLPLFATSGLIVWMVPSGL</sequence>
<proteinExistence type="predicted"/>
<dbReference type="OrthoDB" id="7482115at2"/>
<evidence type="ECO:0000313" key="3">
    <source>
        <dbReference type="Proteomes" id="UP000291572"/>
    </source>
</evidence>
<dbReference type="Pfam" id="PF08450">
    <property type="entry name" value="SGL"/>
    <property type="match status" value="1"/>
</dbReference>
<comment type="caution">
    <text evidence="2">The sequence shown here is derived from an EMBL/GenBank/DDBJ whole genome shotgun (WGS) entry which is preliminary data.</text>
</comment>
<reference evidence="2 3" key="1">
    <citation type="submission" date="2019-02" db="EMBL/GenBank/DDBJ databases">
        <authorList>
            <person name="Feng G."/>
        </authorList>
    </citation>
    <scope>NUCLEOTIDE SEQUENCE [LARGE SCALE GENOMIC DNA]</scope>
    <source>
        <strain evidence="2 3">CCTCC AB 2011146</strain>
    </source>
</reference>
<dbReference type="InterPro" id="IPR011042">
    <property type="entry name" value="6-blade_b-propeller_TolB-like"/>
</dbReference>
<dbReference type="AlphaFoldDB" id="A0A8G1ZCE6"/>
<dbReference type="EMBL" id="SEOO01000066">
    <property type="protein sequence ID" value="RYM05992.1"/>
    <property type="molecule type" value="Genomic_DNA"/>
</dbReference>
<feature type="domain" description="SMP-30/Gluconolactonase/LRE-like region" evidence="1">
    <location>
        <begin position="111"/>
        <end position="153"/>
    </location>
</feature>
<organism evidence="2 3">
    <name type="scientific">Sphingobium cupriresistens</name>
    <dbReference type="NCBI Taxonomy" id="1132417"/>
    <lineage>
        <taxon>Bacteria</taxon>
        <taxon>Pseudomonadati</taxon>
        <taxon>Pseudomonadota</taxon>
        <taxon>Alphaproteobacteria</taxon>
        <taxon>Sphingomonadales</taxon>
        <taxon>Sphingomonadaceae</taxon>
        <taxon>Sphingobium</taxon>
    </lineage>
</organism>
<dbReference type="SUPFAM" id="SSF63829">
    <property type="entry name" value="Calcium-dependent phosphotriesterase"/>
    <property type="match status" value="1"/>
</dbReference>